<dbReference type="SUPFAM" id="SSF55811">
    <property type="entry name" value="Nudix"/>
    <property type="match status" value="1"/>
</dbReference>
<dbReference type="InterPro" id="IPR000086">
    <property type="entry name" value="NUDIX_hydrolase_dom"/>
</dbReference>
<gene>
    <name evidence="4" type="ORF">METZ01_LOCUS93351</name>
</gene>
<dbReference type="Pfam" id="PF00293">
    <property type="entry name" value="NUDIX"/>
    <property type="match status" value="1"/>
</dbReference>
<evidence type="ECO:0000256" key="2">
    <source>
        <dbReference type="ARBA" id="ARBA00022801"/>
    </source>
</evidence>
<evidence type="ECO:0000313" key="4">
    <source>
        <dbReference type="EMBL" id="SVA40497.1"/>
    </source>
</evidence>
<dbReference type="PANTHER" id="PTHR11839:SF18">
    <property type="entry name" value="NUDIX HYDROLASE DOMAIN-CONTAINING PROTEIN"/>
    <property type="match status" value="1"/>
</dbReference>
<dbReference type="EMBL" id="UINC01009013">
    <property type="protein sequence ID" value="SVA40497.1"/>
    <property type="molecule type" value="Genomic_DNA"/>
</dbReference>
<keyword evidence="2" id="KW-0378">Hydrolase</keyword>
<evidence type="ECO:0000259" key="3">
    <source>
        <dbReference type="Pfam" id="PF00293"/>
    </source>
</evidence>
<dbReference type="AlphaFoldDB" id="A0A381VLF0"/>
<dbReference type="InterPro" id="IPR020084">
    <property type="entry name" value="NUDIX_hydrolase_CS"/>
</dbReference>
<dbReference type="GO" id="GO:0016462">
    <property type="term" value="F:pyrophosphatase activity"/>
    <property type="evidence" value="ECO:0007669"/>
    <property type="project" value="UniProtKB-ARBA"/>
</dbReference>
<comment type="cofactor">
    <cofactor evidence="1">
        <name>Mg(2+)</name>
        <dbReference type="ChEBI" id="CHEBI:18420"/>
    </cofactor>
</comment>
<reference evidence="4" key="1">
    <citation type="submission" date="2018-05" db="EMBL/GenBank/DDBJ databases">
        <authorList>
            <person name="Lanie J.A."/>
            <person name="Ng W.-L."/>
            <person name="Kazmierczak K.M."/>
            <person name="Andrzejewski T.M."/>
            <person name="Davidsen T.M."/>
            <person name="Wayne K.J."/>
            <person name="Tettelin H."/>
            <person name="Glass J.I."/>
            <person name="Rusch D."/>
            <person name="Podicherti R."/>
            <person name="Tsui H.-C.T."/>
            <person name="Winkler M.E."/>
        </authorList>
    </citation>
    <scope>NUCLEOTIDE SEQUENCE</scope>
</reference>
<dbReference type="PRINTS" id="PR00502">
    <property type="entry name" value="NUDIXFAMILY"/>
</dbReference>
<dbReference type="GO" id="GO:0019693">
    <property type="term" value="P:ribose phosphate metabolic process"/>
    <property type="evidence" value="ECO:0007669"/>
    <property type="project" value="TreeGrafter"/>
</dbReference>
<proteinExistence type="predicted"/>
<dbReference type="InterPro" id="IPR020476">
    <property type="entry name" value="Nudix_hydrolase"/>
</dbReference>
<organism evidence="4">
    <name type="scientific">marine metagenome</name>
    <dbReference type="NCBI Taxonomy" id="408172"/>
    <lineage>
        <taxon>unclassified sequences</taxon>
        <taxon>metagenomes</taxon>
        <taxon>ecological metagenomes</taxon>
    </lineage>
</organism>
<sequence length="184" mass="21137">MIKKWKTLKSKQIFGNSLFGLREDTVKSPKTNNLHPVWIMNAPTWINIIPITKDKKVILIKQYRFGKQEITVEIPGGMIDKGENPKEAAIRELLEETGYTSSNVVQIGRVTPNPALMNNYTYSFLAIDVEKTTEQKLDDMEDIELLKVNLEKIPSLIKNQKIDHALVISAFYFLNNYLKTNLKI</sequence>
<dbReference type="Gene3D" id="3.90.79.10">
    <property type="entry name" value="Nucleoside Triphosphate Pyrophosphohydrolase"/>
    <property type="match status" value="1"/>
</dbReference>
<dbReference type="CDD" id="cd03424">
    <property type="entry name" value="NUDIX_ADPRase_Nudt5_UGPPase_Nudt14"/>
    <property type="match status" value="1"/>
</dbReference>
<dbReference type="PANTHER" id="PTHR11839">
    <property type="entry name" value="UDP/ADP-SUGAR PYROPHOSPHATASE"/>
    <property type="match status" value="1"/>
</dbReference>
<evidence type="ECO:0000256" key="1">
    <source>
        <dbReference type="ARBA" id="ARBA00001946"/>
    </source>
</evidence>
<dbReference type="InterPro" id="IPR015797">
    <property type="entry name" value="NUDIX_hydrolase-like_dom_sf"/>
</dbReference>
<dbReference type="PROSITE" id="PS00893">
    <property type="entry name" value="NUDIX_BOX"/>
    <property type="match status" value="1"/>
</dbReference>
<dbReference type="GO" id="GO:0005829">
    <property type="term" value="C:cytosol"/>
    <property type="evidence" value="ECO:0007669"/>
    <property type="project" value="TreeGrafter"/>
</dbReference>
<feature type="domain" description="Nudix hydrolase" evidence="3">
    <location>
        <begin position="48"/>
        <end position="160"/>
    </location>
</feature>
<name>A0A381VLF0_9ZZZZ</name>
<dbReference type="GO" id="GO:0006753">
    <property type="term" value="P:nucleoside phosphate metabolic process"/>
    <property type="evidence" value="ECO:0007669"/>
    <property type="project" value="TreeGrafter"/>
</dbReference>
<accession>A0A381VLF0</accession>
<protein>
    <recommendedName>
        <fullName evidence="3">Nudix hydrolase domain-containing protein</fullName>
    </recommendedName>
</protein>